<proteinExistence type="inferred from homology"/>
<keyword evidence="15" id="KW-0520">NAD</keyword>
<evidence type="ECO:0000256" key="3">
    <source>
        <dbReference type="ARBA" id="ARBA00012948"/>
    </source>
</evidence>
<feature type="binding site" evidence="24">
    <location>
        <position position="1982"/>
    </location>
    <ligand>
        <name>Mg(2+)</name>
        <dbReference type="ChEBI" id="CHEBI:18420"/>
    </ligand>
</feature>
<evidence type="ECO:0000256" key="19">
    <source>
        <dbReference type="ARBA" id="ARBA00048237"/>
    </source>
</evidence>
<feature type="binding site" evidence="23">
    <location>
        <begin position="1927"/>
        <end position="1943"/>
    </location>
    <ligand>
        <name>acetyl-CoA</name>
        <dbReference type="ChEBI" id="CHEBI:57288"/>
    </ligand>
</feature>
<dbReference type="InterPro" id="IPR004568">
    <property type="entry name" value="Ppantetheine-prot_Trfase_dom"/>
</dbReference>
<dbReference type="Pfam" id="PF00109">
    <property type="entry name" value="ketoacyl-synt"/>
    <property type="match status" value="1"/>
</dbReference>
<dbReference type="GO" id="GO:0004316">
    <property type="term" value="F:3-oxoacyl-[acyl-carrier-protein] reductase (NADPH) activity"/>
    <property type="evidence" value="ECO:0007669"/>
    <property type="project" value="UniProtKB-EC"/>
</dbReference>
<dbReference type="NCBIfam" id="TIGR00556">
    <property type="entry name" value="pantethn_trn"/>
    <property type="match status" value="1"/>
</dbReference>
<dbReference type="PIRSF" id="PIRSF000454">
    <property type="entry name" value="FAS_yeast_alpha"/>
    <property type="match status" value="1"/>
</dbReference>
<comment type="caution">
    <text evidence="30">The sequence shown here is derived from an EMBL/GenBank/DDBJ whole genome shotgun (WGS) entry which is preliminary data.</text>
</comment>
<feature type="binding site" evidence="23">
    <location>
        <begin position="1980"/>
        <end position="1982"/>
    </location>
    <ligand>
        <name>acetyl-CoA</name>
        <dbReference type="ChEBI" id="CHEBI:57288"/>
    </ligand>
</feature>
<dbReference type="FunFam" id="3.40.50.720:FF:000168">
    <property type="entry name" value="Fatty acid synthase subunit alpha"/>
    <property type="match status" value="1"/>
</dbReference>
<protein>
    <recommendedName>
        <fullName evidence="5">Fatty acid synthase subunit alpha</fullName>
        <ecNumber evidence="3">1.1.1.100</ecNumber>
        <ecNumber evidence="4">2.3.1.41</ecNumber>
        <ecNumber evidence="2">2.3.1.86</ecNumber>
    </recommendedName>
</protein>
<evidence type="ECO:0000256" key="20">
    <source>
        <dbReference type="ARBA" id="ARBA00048508"/>
    </source>
</evidence>
<feature type="binding site" evidence="24">
    <location>
        <position position="1882"/>
    </location>
    <ligand>
        <name>Mg(2+)</name>
        <dbReference type="ChEBI" id="CHEBI:18420"/>
    </ligand>
</feature>
<keyword evidence="18" id="KW-0511">Multifunctional enzyme</keyword>
<dbReference type="EC" id="1.1.1.100" evidence="3"/>
<evidence type="ECO:0000256" key="4">
    <source>
        <dbReference type="ARBA" id="ARBA00013191"/>
    </source>
</evidence>
<evidence type="ECO:0000256" key="14">
    <source>
        <dbReference type="ARBA" id="ARBA00023002"/>
    </source>
</evidence>
<evidence type="ECO:0000256" key="24">
    <source>
        <dbReference type="PIRSR" id="PIRSR000454-3"/>
    </source>
</evidence>
<dbReference type="PROSITE" id="PS50075">
    <property type="entry name" value="CARRIER"/>
    <property type="match status" value="2"/>
</dbReference>
<dbReference type="RefSeq" id="XP_064852397.1">
    <property type="nucleotide sequence ID" value="XM_064996325.1"/>
</dbReference>
<name>A0AAV5QKT0_9ASCO</name>
<evidence type="ECO:0000256" key="25">
    <source>
        <dbReference type="PIRSR" id="PIRSR000454-4"/>
    </source>
</evidence>
<dbReference type="SUPFAM" id="SSF51735">
    <property type="entry name" value="NAD(P)-binding Rossmann-fold domains"/>
    <property type="match status" value="1"/>
</dbReference>
<dbReference type="CDD" id="cd00828">
    <property type="entry name" value="elong_cond_enzymes"/>
    <property type="match status" value="1"/>
</dbReference>
<evidence type="ECO:0000259" key="28">
    <source>
        <dbReference type="PROSITE" id="PS50075"/>
    </source>
</evidence>
<dbReference type="PROSITE" id="PS00606">
    <property type="entry name" value="KS3_1"/>
    <property type="match status" value="1"/>
</dbReference>
<feature type="compositionally biased region" description="Pro residues" evidence="27">
    <location>
        <begin position="105"/>
        <end position="120"/>
    </location>
</feature>
<dbReference type="InterPro" id="IPR009081">
    <property type="entry name" value="PP-bd_ACP"/>
</dbReference>
<dbReference type="GeneID" id="90073376"/>
<dbReference type="Gene3D" id="3.40.50.720">
    <property type="entry name" value="NAD(P)-binding Rossmann-like Domain"/>
    <property type="match status" value="1"/>
</dbReference>
<evidence type="ECO:0000256" key="11">
    <source>
        <dbReference type="ARBA" id="ARBA00022832"/>
    </source>
</evidence>
<evidence type="ECO:0000256" key="15">
    <source>
        <dbReference type="ARBA" id="ARBA00023027"/>
    </source>
</evidence>
<feature type="binding site" evidence="24">
    <location>
        <position position="1883"/>
    </location>
    <ligand>
        <name>Mg(2+)</name>
        <dbReference type="ChEBI" id="CHEBI:18420"/>
    </ligand>
</feature>
<reference evidence="30 31" key="1">
    <citation type="journal article" date="2023" name="Elife">
        <title>Identification of key yeast species and microbe-microbe interactions impacting larval growth of Drosophila in the wild.</title>
        <authorList>
            <person name="Mure A."/>
            <person name="Sugiura Y."/>
            <person name="Maeda R."/>
            <person name="Honda K."/>
            <person name="Sakurai N."/>
            <person name="Takahashi Y."/>
            <person name="Watada M."/>
            <person name="Katoh T."/>
            <person name="Gotoh A."/>
            <person name="Gotoh Y."/>
            <person name="Taniguchi I."/>
            <person name="Nakamura K."/>
            <person name="Hayashi T."/>
            <person name="Katayama T."/>
            <person name="Uemura T."/>
            <person name="Hattori Y."/>
        </authorList>
    </citation>
    <scope>NUCLEOTIDE SEQUENCE [LARGE SCALE GENOMIC DNA]</scope>
    <source>
        <strain evidence="30 31">SC-9</strain>
    </source>
</reference>
<dbReference type="InterPro" id="IPR037143">
    <property type="entry name" value="4-PPantetheinyl_Trfase_dom_sf"/>
</dbReference>
<dbReference type="Gene3D" id="3.30.70.2490">
    <property type="match status" value="1"/>
</dbReference>
<evidence type="ECO:0000256" key="5">
    <source>
        <dbReference type="ARBA" id="ARBA00014008"/>
    </source>
</evidence>
<evidence type="ECO:0000259" key="29">
    <source>
        <dbReference type="PROSITE" id="PS52004"/>
    </source>
</evidence>
<keyword evidence="12 24" id="KW-0460">Magnesium</keyword>
<dbReference type="InterPro" id="IPR018201">
    <property type="entry name" value="Ketoacyl_synth_AS"/>
</dbReference>
<keyword evidence="31" id="KW-1185">Reference proteome</keyword>
<evidence type="ECO:0000256" key="22">
    <source>
        <dbReference type="PIRSR" id="PIRSR000454-1"/>
    </source>
</evidence>
<feature type="modified residue" description="O-(pantetheine 4'-phosphoryl)serine" evidence="25">
    <location>
        <position position="363"/>
    </location>
</feature>
<dbReference type="InterPro" id="IPR016035">
    <property type="entry name" value="Acyl_Trfase/lysoPLipase"/>
</dbReference>
<dbReference type="Pfam" id="PF18314">
    <property type="entry name" value="FAS_I_H"/>
    <property type="match status" value="1"/>
</dbReference>
<dbReference type="GO" id="GO:0004312">
    <property type="term" value="F:fatty acid synthase activity"/>
    <property type="evidence" value="ECO:0007669"/>
    <property type="project" value="InterPro"/>
</dbReference>
<feature type="domain" description="Ketosynthase family 3 (KS3)" evidence="29">
    <location>
        <begin position="1245"/>
        <end position="1774"/>
    </location>
</feature>
<organism evidence="30 31">
    <name type="scientific">Saccharomycopsis crataegensis</name>
    <dbReference type="NCBI Taxonomy" id="43959"/>
    <lineage>
        <taxon>Eukaryota</taxon>
        <taxon>Fungi</taxon>
        <taxon>Dikarya</taxon>
        <taxon>Ascomycota</taxon>
        <taxon>Saccharomycotina</taxon>
        <taxon>Saccharomycetes</taxon>
        <taxon>Saccharomycopsidaceae</taxon>
        <taxon>Saccharomycopsis</taxon>
    </lineage>
</organism>
<feature type="binding site" evidence="23">
    <location>
        <begin position="1951"/>
        <end position="1953"/>
    </location>
    <ligand>
        <name>acetyl-CoA</name>
        <dbReference type="ChEBI" id="CHEBI:57288"/>
    </ligand>
</feature>
<keyword evidence="17" id="KW-0275">Fatty acid biosynthesis</keyword>
<gene>
    <name evidence="30" type="ORF">DASC09_027220</name>
</gene>
<dbReference type="Gene3D" id="3.90.470.20">
    <property type="entry name" value="4'-phosphopantetheinyl transferase domain"/>
    <property type="match status" value="1"/>
</dbReference>
<dbReference type="EMBL" id="BTFZ01000006">
    <property type="protein sequence ID" value="GMM35397.1"/>
    <property type="molecule type" value="Genomic_DNA"/>
</dbReference>
<keyword evidence="7" id="KW-0444">Lipid biosynthesis</keyword>
<dbReference type="SUPFAM" id="SSF53901">
    <property type="entry name" value="Thiolase-like"/>
    <property type="match status" value="2"/>
</dbReference>
<feature type="binding site" evidence="23">
    <location>
        <position position="1908"/>
    </location>
    <ligand>
        <name>acetyl-CoA</name>
        <dbReference type="ChEBI" id="CHEBI:57288"/>
    </ligand>
</feature>
<dbReference type="Pfam" id="PF01648">
    <property type="entry name" value="ACPS"/>
    <property type="match status" value="1"/>
</dbReference>
<dbReference type="InterPro" id="IPR016039">
    <property type="entry name" value="Thiolase-like"/>
</dbReference>
<accession>A0AAV5QKT0</accession>
<dbReference type="FunFam" id="3.90.470.20:FF:000005">
    <property type="entry name" value="Fatty acid synthase alpha subunit FasA"/>
    <property type="match status" value="1"/>
</dbReference>
<keyword evidence="26" id="KW-0175">Coiled coil</keyword>
<feature type="coiled-coil region" evidence="26">
    <location>
        <begin position="531"/>
        <end position="558"/>
    </location>
</feature>
<dbReference type="InterPro" id="IPR014031">
    <property type="entry name" value="Ketoacyl_synth_C"/>
</dbReference>
<evidence type="ECO:0000256" key="7">
    <source>
        <dbReference type="ARBA" id="ARBA00022516"/>
    </source>
</evidence>
<keyword evidence="9" id="KW-0808">Transferase</keyword>
<sequence>MRAEVEQELAHTLLIELLAYQFASPVRWIESQDVILKDYKAERIIEIGPSPTLIGMAKRTLSKYEAFDQALNINRELLSYSNDKDAIYYASNDAPAPKAAAPTPKAAPAPAPKAAPAPVAAPAPAPVAAAAGPVADEGIKAAFMVQVLVAHKLKKPLSDIPMTKTIKELVNGKSTVQNEILGDLGKEFGATPEKPEDTPLQELAEKFQDSYNGQLGKTSSTLVSKLMSSKMPGGFSLTVAKKYLETKFGLGPLRQDAVLLTGVVNEPSARLASEGDAKAFLDDAAQKYAASNGVTLGAPAAAAAAPVAMGGAPAGPAGPAQAIPDEPVKAQLLLHVLVAAKLKKPMEQIPLSKSIKDLVNGKSTIQNEILGDLGKEFGETPEKPEEIPLQELAETMQEGFSGQLGKTSSSLINKLFAAKFPGGYGIGVARRYLESTYGLGAGRQDSVFLVALANEPAARLGGEPEAKAFLDESATKYASTAGISLSQGGAGGAVGGGAMIDTAALEEITKDQKFMAKQHLKVLAKYLKVDLKDGEKQYLKQKEANELLQKELDFLSEELGETFVNGIKPSFSAKKARVYNSYWAWARQDLLSMYYEIIFGNLSEKDINRDIIAKCISIMNRANPELIKFMEYFVNVVANEKAANSKDSKNNYELAKQLGGELIKNCKQALSQDPVFKDVRYPTGPKTKITEKGDIVFEETRRENIRTLESYIRSIAQGSALTSKVPTPGAVVAVSSDEEYELCDEGYDSASDEVASLSSFSSIKKPVSESIKSDRNPFLFMQKKTSTGEWVYDTQLTSTYLNTLESMAVNGASFKKTVLLTGAGRGSIGAEILKGLLSGGATVVVTTSRFSLKVTQFFQDVYKTYGGRGSKLILVPFNQGSKADCQSLINFIYNEQQLDLDAIIPFGAIPEQGITAASIDSKSELAHRIMLTNIMRILGFVKNAKESRGINTRPAQLLLPMSPNHGLFGNDGLYSESKIGLETLLNKWDSEDWKNYVTVTGAIIGWTRGTGLMAVSNIVAEKIESYGCRTFSQQEMAFNLLGLLTDEISEKCEEFTLKADLNGGFEKLSNLKEINIAAREKLMEESAVKRQIAIESSLDHKSVYGADGDFKRKSVKPRANDKFAFPALKSYKEVKDMSPHLKGLLSLENVIVVTGFGEVNPHGSAETRWEMESAGEFSLEGCIYLANIMGLIKFDQKTSGWIDTKSNKPVEEATIKKTYEETILEHTGIRLIEPEMFDGYDPNNKQFIQEVVLQHDLEAFESSEEDALHFQQEHKEFCEIFPLGDSGEYQVYMKKGAKLFVPKALRFDRLVAGQIPSGWDAKKFGISQDIIDQVDVVTLFNLVSTISAFIKSGIRDPYELYQYIHVSEIGICTGSGMGGVTALKGMFKHRFMEKEVQNDILQESFINTMSAWVNMLILSSSGPIKTPVGACATAVESVDTGVETILSGKAKICLVGGYDDFQEEGSYEFANMNATSNSIDEMAAGRTPSEMSRPCTSTRNGFMESQGAGVQIIMTADLAIKMGLPIYGIIAMTATAADKIGKSVPAPGQGVLTVGKESHAGNSSKLILDPAYRKRQLDRRIRFINESLEDEIMEISTGDDEDKELLIEEAKQLSQTQVEEAKKFFGNEFFKKDPRISDLRGALATFGLGIDDISLASFHGTSTKANDKNESDVIHNILKHLGRSEGNPVFGIFQKYLTGHPKGAAGAWMLDGVLQALNSGIIPGNRNLDNVDGELRKFTNILYLSETIKTDNLKASFVTSFGFGQKGGFVLVIHPDYLYSALEQKEYEEYASKVSEREQAAYSHYHESIVHDSLFQEKANSPYDKTIEQSVYLDPLARVVPGKEGLEFTKKGIQQNKYLSGTDATTKTLISLTAGEKNVGVDVEQLDSIDIENQTFIERNFTDAEIAYCKQSPHPQSSFTGTWSAKEAVFKSLRTKSQGGGAALKEIEIVRENNIPSVKLSGDAAAKAAEASITGFKVSISHDDVQAVAVAIAEF</sequence>
<dbReference type="PANTHER" id="PTHR10982:SF21">
    <property type="entry name" value="FATTY ACID SYNTHASE SUBUNIT BETA"/>
    <property type="match status" value="1"/>
</dbReference>
<dbReference type="FunFam" id="3.30.70.2490:FF:000001">
    <property type="entry name" value="Fatty acid synthase subunit alpha"/>
    <property type="match status" value="1"/>
</dbReference>
<dbReference type="InterPro" id="IPR036291">
    <property type="entry name" value="NAD(P)-bd_dom_sf"/>
</dbReference>
<dbReference type="Gene3D" id="6.10.250.1930">
    <property type="match status" value="1"/>
</dbReference>
<evidence type="ECO:0000256" key="27">
    <source>
        <dbReference type="SAM" id="MobiDB-lite"/>
    </source>
</evidence>
<dbReference type="InterPro" id="IPR008278">
    <property type="entry name" value="4-PPantetheinyl_Trfase_dom"/>
</dbReference>
<keyword evidence="6 25" id="KW-0596">Phosphopantetheine</keyword>
<keyword evidence="14" id="KW-0560">Oxidoreductase</keyword>
<dbReference type="PANTHER" id="PTHR10982">
    <property type="entry name" value="MALONYL COA-ACYL CARRIER PROTEIN TRANSACYLASE"/>
    <property type="match status" value="1"/>
</dbReference>
<dbReference type="Proteomes" id="UP001360560">
    <property type="component" value="Unassembled WGS sequence"/>
</dbReference>
<evidence type="ECO:0000256" key="6">
    <source>
        <dbReference type="ARBA" id="ARBA00022450"/>
    </source>
</evidence>
<evidence type="ECO:0000256" key="16">
    <source>
        <dbReference type="ARBA" id="ARBA00023098"/>
    </source>
</evidence>
<feature type="region of interest" description="Disordered" evidence="27">
    <location>
        <begin position="98"/>
        <end position="120"/>
    </location>
</feature>
<dbReference type="InterPro" id="IPR020841">
    <property type="entry name" value="PKS_Beta-ketoAc_synthase_dom"/>
</dbReference>
<evidence type="ECO:0000256" key="10">
    <source>
        <dbReference type="ARBA" id="ARBA00022723"/>
    </source>
</evidence>
<keyword evidence="11" id="KW-0276">Fatty acid metabolism</keyword>
<keyword evidence="10 24" id="KW-0479">Metal-binding</keyword>
<comment type="similarity">
    <text evidence="1">Belongs to the thiolase-like superfamily. Fungal fatty acid synthetase subunit alpha family.</text>
</comment>
<evidence type="ECO:0000256" key="1">
    <source>
        <dbReference type="ARBA" id="ARBA00007485"/>
    </source>
</evidence>
<keyword evidence="16" id="KW-0443">Lipid metabolism</keyword>
<evidence type="ECO:0000313" key="30">
    <source>
        <dbReference type="EMBL" id="GMM35397.1"/>
    </source>
</evidence>
<feature type="active site" description="For beta-ketoacyl synthase activity" evidence="22">
    <location>
        <position position="1431"/>
    </location>
</feature>
<evidence type="ECO:0000256" key="18">
    <source>
        <dbReference type="ARBA" id="ARBA00023268"/>
    </source>
</evidence>
<comment type="catalytic activity">
    <reaction evidence="21">
        <text>a fatty acyl-[ACP] + malonyl-[ACP] + H(+) = a 3-oxoacyl-[ACP] + holo-[ACP] + CO2</text>
        <dbReference type="Rhea" id="RHEA:22836"/>
        <dbReference type="Rhea" id="RHEA-COMP:9623"/>
        <dbReference type="Rhea" id="RHEA-COMP:9685"/>
        <dbReference type="Rhea" id="RHEA-COMP:9916"/>
        <dbReference type="Rhea" id="RHEA-COMP:14125"/>
        <dbReference type="ChEBI" id="CHEBI:15378"/>
        <dbReference type="ChEBI" id="CHEBI:16526"/>
        <dbReference type="ChEBI" id="CHEBI:64479"/>
        <dbReference type="ChEBI" id="CHEBI:78449"/>
        <dbReference type="ChEBI" id="CHEBI:78776"/>
        <dbReference type="ChEBI" id="CHEBI:138651"/>
        <dbReference type="EC" id="2.3.1.41"/>
    </reaction>
</comment>
<dbReference type="FunFam" id="3.90.25.70:FF:000001">
    <property type="entry name" value="Fatty acid synthase subunit alpha"/>
    <property type="match status" value="1"/>
</dbReference>
<feature type="binding site" evidence="23">
    <location>
        <begin position="1882"/>
        <end position="1884"/>
    </location>
    <ligand>
        <name>acetyl-CoA</name>
        <dbReference type="ChEBI" id="CHEBI:57288"/>
    </ligand>
</feature>
<evidence type="ECO:0000256" key="13">
    <source>
        <dbReference type="ARBA" id="ARBA00022857"/>
    </source>
</evidence>
<evidence type="ECO:0000256" key="8">
    <source>
        <dbReference type="ARBA" id="ARBA00022553"/>
    </source>
</evidence>
<dbReference type="Gene3D" id="3.40.47.10">
    <property type="match status" value="1"/>
</dbReference>
<dbReference type="CDD" id="cd08950">
    <property type="entry name" value="KR_fFAS_SDR_c_like"/>
    <property type="match status" value="1"/>
</dbReference>
<dbReference type="EC" id="2.3.1.41" evidence="4"/>
<dbReference type="Pfam" id="PF02801">
    <property type="entry name" value="Ketoacyl-synt_C"/>
    <property type="match status" value="1"/>
</dbReference>
<feature type="binding site" evidence="23">
    <location>
        <position position="1918"/>
    </location>
    <ligand>
        <name>acetyl-CoA</name>
        <dbReference type="ChEBI" id="CHEBI:57288"/>
    </ligand>
</feature>
<dbReference type="GO" id="GO:0000287">
    <property type="term" value="F:magnesium ion binding"/>
    <property type="evidence" value="ECO:0007669"/>
    <property type="project" value="InterPro"/>
</dbReference>
<dbReference type="InterPro" id="IPR040899">
    <property type="entry name" value="Fas_alpha_ACP"/>
</dbReference>
<comment type="catalytic activity">
    <reaction evidence="19">
        <text>acetyl-CoA + n malonyl-CoA + 2n NADPH + 4n H(+) = a long-chain-acyl-CoA + n CoA + n CO2 + 2n NADP(+).</text>
        <dbReference type="EC" id="2.3.1.86"/>
    </reaction>
</comment>
<dbReference type="InterPro" id="IPR050830">
    <property type="entry name" value="Fungal_FAS"/>
</dbReference>
<dbReference type="InterPro" id="IPR041550">
    <property type="entry name" value="FASI_helical"/>
</dbReference>
<evidence type="ECO:0000256" key="12">
    <source>
        <dbReference type="ARBA" id="ARBA00022842"/>
    </source>
</evidence>
<evidence type="ECO:0000256" key="17">
    <source>
        <dbReference type="ARBA" id="ARBA00023160"/>
    </source>
</evidence>
<keyword evidence="8" id="KW-0597">Phosphoprotein</keyword>
<dbReference type="GO" id="GO:0005835">
    <property type="term" value="C:fatty acid synthase complex"/>
    <property type="evidence" value="ECO:0007669"/>
    <property type="project" value="InterPro"/>
</dbReference>
<dbReference type="EC" id="2.3.1.86" evidence="2"/>
<dbReference type="Pfam" id="PF18325">
    <property type="entry name" value="Fas_alpha_ACP"/>
    <property type="match status" value="2"/>
</dbReference>
<dbReference type="PROSITE" id="PS52004">
    <property type="entry name" value="KS3_2"/>
    <property type="match status" value="1"/>
</dbReference>
<dbReference type="GO" id="GO:0042759">
    <property type="term" value="P:long-chain fatty acid biosynthetic process"/>
    <property type="evidence" value="ECO:0007669"/>
    <property type="project" value="InterPro"/>
</dbReference>
<evidence type="ECO:0000256" key="23">
    <source>
        <dbReference type="PIRSR" id="PIRSR000454-2"/>
    </source>
</evidence>
<evidence type="ECO:0000256" key="2">
    <source>
        <dbReference type="ARBA" id="ARBA00012878"/>
    </source>
</evidence>
<keyword evidence="13" id="KW-0521">NADP</keyword>
<dbReference type="Gene3D" id="3.90.25.70">
    <property type="match status" value="1"/>
</dbReference>
<dbReference type="InterPro" id="IPR026025">
    <property type="entry name" value="FAS_alpha_yeast"/>
</dbReference>
<feature type="domain" description="Carrier" evidence="28">
    <location>
        <begin position="139"/>
        <end position="214"/>
    </location>
</feature>
<evidence type="ECO:0000256" key="9">
    <source>
        <dbReference type="ARBA" id="ARBA00022679"/>
    </source>
</evidence>
<dbReference type="GO" id="GO:0004315">
    <property type="term" value="F:3-oxoacyl-[acyl-carrier-protein] synthase activity"/>
    <property type="evidence" value="ECO:0007669"/>
    <property type="project" value="UniProtKB-EC"/>
</dbReference>
<dbReference type="InterPro" id="IPR014030">
    <property type="entry name" value="Ketoacyl_synth_N"/>
</dbReference>
<dbReference type="GO" id="GO:0008897">
    <property type="term" value="F:holo-[acyl-carrier-protein] synthase activity"/>
    <property type="evidence" value="ECO:0007669"/>
    <property type="project" value="InterPro"/>
</dbReference>
<dbReference type="InterPro" id="IPR047224">
    <property type="entry name" value="FAS_alpha_su_C"/>
</dbReference>
<evidence type="ECO:0000256" key="21">
    <source>
        <dbReference type="ARBA" id="ARBA00049541"/>
    </source>
</evidence>
<feature type="binding site" evidence="24">
    <location>
        <position position="1981"/>
    </location>
    <ligand>
        <name>Mg(2+)</name>
        <dbReference type="ChEBI" id="CHEBI:18420"/>
    </ligand>
</feature>
<feature type="binding site" evidence="24">
    <location>
        <position position="1884"/>
    </location>
    <ligand>
        <name>Mg(2+)</name>
        <dbReference type="ChEBI" id="CHEBI:18420"/>
    </ligand>
</feature>
<dbReference type="Gene3D" id="6.10.140.1410">
    <property type="match status" value="1"/>
</dbReference>
<dbReference type="GO" id="GO:0004321">
    <property type="term" value="F:fatty-acyl-CoA synthase activity"/>
    <property type="evidence" value="ECO:0007669"/>
    <property type="project" value="UniProtKB-EC"/>
</dbReference>
<comment type="catalytic activity">
    <reaction evidence="20">
        <text>a (3R)-hydroxyacyl-[ACP] + NADP(+) = a 3-oxoacyl-[ACP] + NADPH + H(+)</text>
        <dbReference type="Rhea" id="RHEA:17397"/>
        <dbReference type="Rhea" id="RHEA-COMP:9916"/>
        <dbReference type="Rhea" id="RHEA-COMP:9945"/>
        <dbReference type="ChEBI" id="CHEBI:15378"/>
        <dbReference type="ChEBI" id="CHEBI:57783"/>
        <dbReference type="ChEBI" id="CHEBI:58349"/>
        <dbReference type="ChEBI" id="CHEBI:78776"/>
        <dbReference type="ChEBI" id="CHEBI:78827"/>
        <dbReference type="EC" id="1.1.1.100"/>
    </reaction>
</comment>
<evidence type="ECO:0000256" key="26">
    <source>
        <dbReference type="SAM" id="Coils"/>
    </source>
</evidence>
<dbReference type="SUPFAM" id="SSF56214">
    <property type="entry name" value="4'-phosphopantetheinyl transferase"/>
    <property type="match status" value="1"/>
</dbReference>
<dbReference type="SUPFAM" id="SSF52151">
    <property type="entry name" value="FabD/lysophospholipase-like"/>
    <property type="match status" value="1"/>
</dbReference>
<evidence type="ECO:0000313" key="31">
    <source>
        <dbReference type="Proteomes" id="UP001360560"/>
    </source>
</evidence>
<feature type="domain" description="Carrier" evidence="28">
    <location>
        <begin position="328"/>
        <end position="403"/>
    </location>
</feature>